<dbReference type="STRING" id="754477.Q7C_2165"/>
<accession>I1YK58</accession>
<organism evidence="4 5">
    <name type="scientific">Methylophaga frappieri (strain ATCC BAA-2434 / DSM 25690 / JAM7)</name>
    <dbReference type="NCBI Taxonomy" id="754477"/>
    <lineage>
        <taxon>Bacteria</taxon>
        <taxon>Pseudomonadati</taxon>
        <taxon>Pseudomonadota</taxon>
        <taxon>Gammaproteobacteria</taxon>
        <taxon>Thiotrichales</taxon>
        <taxon>Piscirickettsiaceae</taxon>
        <taxon>Methylophaga</taxon>
    </lineage>
</organism>
<protein>
    <recommendedName>
        <fullName evidence="6">Lipoprotein</fullName>
    </recommendedName>
</protein>
<feature type="chain" id="PRO_5003654530" description="Lipoprotein" evidence="3">
    <location>
        <begin position="23"/>
        <end position="123"/>
    </location>
</feature>
<dbReference type="OrthoDB" id="5609502at2"/>
<dbReference type="AlphaFoldDB" id="I1YK58"/>
<name>I1YK58_METFJ</name>
<feature type="compositionally biased region" description="Polar residues" evidence="2">
    <location>
        <begin position="44"/>
        <end position="53"/>
    </location>
</feature>
<evidence type="ECO:0008006" key="6">
    <source>
        <dbReference type="Google" id="ProtNLM"/>
    </source>
</evidence>
<keyword evidence="1 3" id="KW-0732">Signal</keyword>
<dbReference type="KEGG" id="mec:Q7C_2165"/>
<evidence type="ECO:0000256" key="1">
    <source>
        <dbReference type="ARBA" id="ARBA00022729"/>
    </source>
</evidence>
<dbReference type="InterPro" id="IPR037873">
    <property type="entry name" value="BamE-like"/>
</dbReference>
<dbReference type="Gene3D" id="3.30.1450.10">
    <property type="match status" value="1"/>
</dbReference>
<reference evidence="4 5" key="1">
    <citation type="journal article" date="2012" name="J. Bacteriol.">
        <title>Complete genome sequences of Methylophaga sp. strain JAM1 and Methylophaga sp. strain JAM7.</title>
        <authorList>
            <person name="Villeneuve C."/>
            <person name="Martineau C."/>
            <person name="Mauffrey F."/>
            <person name="Villemur R."/>
        </authorList>
    </citation>
    <scope>NUCLEOTIDE SEQUENCE [LARGE SCALE GENOMIC DNA]</scope>
    <source>
        <strain evidence="4 5">JAM7</strain>
    </source>
</reference>
<keyword evidence="5" id="KW-1185">Reference proteome</keyword>
<evidence type="ECO:0000313" key="4">
    <source>
        <dbReference type="EMBL" id="AFJ03301.1"/>
    </source>
</evidence>
<dbReference type="EMBL" id="CP003380">
    <property type="protein sequence ID" value="AFJ03301.1"/>
    <property type="molecule type" value="Genomic_DNA"/>
</dbReference>
<proteinExistence type="predicted"/>
<evidence type="ECO:0000256" key="3">
    <source>
        <dbReference type="SAM" id="SignalP"/>
    </source>
</evidence>
<dbReference type="Proteomes" id="UP000009145">
    <property type="component" value="Chromosome"/>
</dbReference>
<feature type="signal peptide" evidence="3">
    <location>
        <begin position="1"/>
        <end position="22"/>
    </location>
</feature>
<sequence precursor="true">MLNRMRLLLTSLFISFALIACSNDESQDNDNDAVEETAADVVSTDDTAGNMSESAEMDAQTADNVERGMTEAQLLEMLGEPDLKQVTGVDSFEVIFYEWETDEGLLTVQLHNGAVAFSQFEPK</sequence>
<gene>
    <name evidence="4" type="ordered locus">Q7C_2165</name>
</gene>
<dbReference type="PROSITE" id="PS51257">
    <property type="entry name" value="PROKAR_LIPOPROTEIN"/>
    <property type="match status" value="1"/>
</dbReference>
<dbReference type="HOGENOM" id="CLU_165446_0_0_6"/>
<evidence type="ECO:0000256" key="2">
    <source>
        <dbReference type="SAM" id="MobiDB-lite"/>
    </source>
</evidence>
<feature type="region of interest" description="Disordered" evidence="2">
    <location>
        <begin position="40"/>
        <end position="63"/>
    </location>
</feature>
<evidence type="ECO:0000313" key="5">
    <source>
        <dbReference type="Proteomes" id="UP000009145"/>
    </source>
</evidence>
<dbReference type="PATRIC" id="fig|754477.3.peg.2131"/>
<dbReference type="RefSeq" id="WP_014704720.1">
    <property type="nucleotide sequence ID" value="NC_017856.1"/>
</dbReference>